<dbReference type="OrthoDB" id="6200718at2"/>
<evidence type="ECO:0000313" key="2">
    <source>
        <dbReference type="EMBL" id="QDU36620.1"/>
    </source>
</evidence>
<keyword evidence="3" id="KW-1185">Reference proteome</keyword>
<dbReference type="KEGG" id="mri:Mal4_09070"/>
<dbReference type="Proteomes" id="UP000320496">
    <property type="component" value="Chromosome"/>
</dbReference>
<dbReference type="EMBL" id="CP036275">
    <property type="protein sequence ID" value="QDU36620.1"/>
    <property type="molecule type" value="Genomic_DNA"/>
</dbReference>
<protein>
    <recommendedName>
        <fullName evidence="1">DUF4240 domain-containing protein</fullName>
    </recommendedName>
</protein>
<feature type="domain" description="DUF4240" evidence="1">
    <location>
        <begin position="1"/>
        <end position="125"/>
    </location>
</feature>
<name>A0A517Z2C3_9PLAN</name>
<dbReference type="RefSeq" id="WP_145367262.1">
    <property type="nucleotide sequence ID" value="NZ_CP036275.1"/>
</dbReference>
<evidence type="ECO:0000313" key="3">
    <source>
        <dbReference type="Proteomes" id="UP000320496"/>
    </source>
</evidence>
<evidence type="ECO:0000259" key="1">
    <source>
        <dbReference type="Pfam" id="PF14024"/>
    </source>
</evidence>
<reference evidence="2 3" key="1">
    <citation type="submission" date="2019-02" db="EMBL/GenBank/DDBJ databases">
        <title>Deep-cultivation of Planctomycetes and their phenomic and genomic characterization uncovers novel biology.</title>
        <authorList>
            <person name="Wiegand S."/>
            <person name="Jogler M."/>
            <person name="Boedeker C."/>
            <person name="Pinto D."/>
            <person name="Vollmers J."/>
            <person name="Rivas-Marin E."/>
            <person name="Kohn T."/>
            <person name="Peeters S.H."/>
            <person name="Heuer A."/>
            <person name="Rast P."/>
            <person name="Oberbeckmann S."/>
            <person name="Bunk B."/>
            <person name="Jeske O."/>
            <person name="Meyerdierks A."/>
            <person name="Storesund J.E."/>
            <person name="Kallscheuer N."/>
            <person name="Luecker S."/>
            <person name="Lage O.M."/>
            <person name="Pohl T."/>
            <person name="Merkel B.J."/>
            <person name="Hornburger P."/>
            <person name="Mueller R.-W."/>
            <person name="Bruemmer F."/>
            <person name="Labrenz M."/>
            <person name="Spormann A.M."/>
            <person name="Op den Camp H."/>
            <person name="Overmann J."/>
            <person name="Amann R."/>
            <person name="Jetten M.S.M."/>
            <person name="Mascher T."/>
            <person name="Medema M.H."/>
            <person name="Devos D.P."/>
            <person name="Kaster A.-K."/>
            <person name="Ovreas L."/>
            <person name="Rohde M."/>
            <person name="Galperin M.Y."/>
            <person name="Jogler C."/>
        </authorList>
    </citation>
    <scope>NUCLEOTIDE SEQUENCE [LARGE SCALE GENOMIC DNA]</scope>
    <source>
        <strain evidence="2 3">Mal4</strain>
    </source>
</reference>
<organism evidence="2 3">
    <name type="scientific">Maioricimonas rarisocia</name>
    <dbReference type="NCBI Taxonomy" id="2528026"/>
    <lineage>
        <taxon>Bacteria</taxon>
        <taxon>Pseudomonadati</taxon>
        <taxon>Planctomycetota</taxon>
        <taxon>Planctomycetia</taxon>
        <taxon>Planctomycetales</taxon>
        <taxon>Planctomycetaceae</taxon>
        <taxon>Maioricimonas</taxon>
    </lineage>
</organism>
<gene>
    <name evidence="2" type="ORF">Mal4_09070</name>
</gene>
<proteinExistence type="predicted"/>
<dbReference type="InterPro" id="IPR025334">
    <property type="entry name" value="DUF4240"/>
</dbReference>
<dbReference type="Pfam" id="PF14024">
    <property type="entry name" value="DUF4240"/>
    <property type="match status" value="1"/>
</dbReference>
<sequence length="167" mass="19421">MDRDVFWKLIEQGREASAGDCEDQAAWLQRELEKLPPEEILDFQRHFRDMEVESYGWNLWGAAYLINGGCSDDGFDYFRGWLIAQGRGAFEQALADPDSLVDLPQLEEDVECEDILYVGYTAYRQVTGDDPPPVERELPDLGDDWDFDDDDEMRTRYPKLFAKFCED</sequence>
<dbReference type="AlphaFoldDB" id="A0A517Z2C3"/>
<accession>A0A517Z2C3</accession>